<feature type="transmembrane region" description="Helical" evidence="12">
    <location>
        <begin position="12"/>
        <end position="32"/>
    </location>
</feature>
<keyword evidence="5" id="KW-0597">Phosphoprotein</keyword>
<name>A0A2N6UJ28_9FIRM</name>
<evidence type="ECO:0000256" key="11">
    <source>
        <dbReference type="ARBA" id="ARBA00023136"/>
    </source>
</evidence>
<comment type="subcellular location">
    <subcellularLocation>
        <location evidence="2">Cell membrane</location>
        <topology evidence="2">Multi-pass membrane protein</topology>
    </subcellularLocation>
</comment>
<evidence type="ECO:0000259" key="13">
    <source>
        <dbReference type="PROSITE" id="PS50109"/>
    </source>
</evidence>
<dbReference type="GO" id="GO:0005886">
    <property type="term" value="C:plasma membrane"/>
    <property type="evidence" value="ECO:0007669"/>
    <property type="project" value="UniProtKB-SubCell"/>
</dbReference>
<accession>A0A2N6UJ28</accession>
<comment type="catalytic activity">
    <reaction evidence="1">
        <text>ATP + protein L-histidine = ADP + protein N-phospho-L-histidine.</text>
        <dbReference type="EC" id="2.7.13.3"/>
    </reaction>
</comment>
<keyword evidence="9 12" id="KW-1133">Transmembrane helix</keyword>
<dbReference type="Proteomes" id="UP000235658">
    <property type="component" value="Unassembled WGS sequence"/>
</dbReference>
<dbReference type="InterPro" id="IPR005467">
    <property type="entry name" value="His_kinase_dom"/>
</dbReference>
<evidence type="ECO:0000313" key="15">
    <source>
        <dbReference type="Proteomes" id="UP000235658"/>
    </source>
</evidence>
<dbReference type="InterPro" id="IPR003661">
    <property type="entry name" value="HisK_dim/P_dom"/>
</dbReference>
<sequence>MKNLKLFFSINRSYIFSFFIFLILSLIFSLAFPIDFRIFSYCLLILFFIFLFIGIFRFFKAKKCLEKNSFSFFEKNIYERHLKEIFERKEKEIENLRISSKLSQNDLENLLTIWTHQIKTPLSSISLISEREENYDIKRELIRIDDYIASILSFIKLGQDSLDYSFKSFSIERLIKDIVKRYRSFFIHKNLKLILDIEDENIISDPKWLGLVLEQVLFNAIKYTDKGFIKISYRDSILKIEDSGIGIKKEDLKNINKFGFSGDSDKRDANSTGIGLFLVNDILKKLGYEYKIDSKEKEGTVFSINLKKSGIIEN</sequence>
<dbReference type="PANTHER" id="PTHR45453">
    <property type="entry name" value="PHOSPHATE REGULON SENSOR PROTEIN PHOR"/>
    <property type="match status" value="1"/>
</dbReference>
<evidence type="ECO:0000256" key="5">
    <source>
        <dbReference type="ARBA" id="ARBA00022553"/>
    </source>
</evidence>
<dbReference type="GO" id="GO:0000155">
    <property type="term" value="F:phosphorelay sensor kinase activity"/>
    <property type="evidence" value="ECO:0007669"/>
    <property type="project" value="InterPro"/>
</dbReference>
<keyword evidence="7 12" id="KW-0812">Transmembrane</keyword>
<keyword evidence="8 14" id="KW-0418">Kinase</keyword>
<dbReference type="InterPro" id="IPR036890">
    <property type="entry name" value="HATPase_C_sf"/>
</dbReference>
<evidence type="ECO:0000256" key="3">
    <source>
        <dbReference type="ARBA" id="ARBA00012438"/>
    </source>
</evidence>
<dbReference type="SMART" id="SM00387">
    <property type="entry name" value="HATPase_c"/>
    <property type="match status" value="1"/>
</dbReference>
<dbReference type="InterPro" id="IPR004358">
    <property type="entry name" value="Sig_transdc_His_kin-like_C"/>
</dbReference>
<evidence type="ECO:0000256" key="10">
    <source>
        <dbReference type="ARBA" id="ARBA00023012"/>
    </source>
</evidence>
<evidence type="ECO:0000256" key="4">
    <source>
        <dbReference type="ARBA" id="ARBA00022475"/>
    </source>
</evidence>
<dbReference type="SUPFAM" id="SSF55874">
    <property type="entry name" value="ATPase domain of HSP90 chaperone/DNA topoisomerase II/histidine kinase"/>
    <property type="match status" value="1"/>
</dbReference>
<evidence type="ECO:0000256" key="9">
    <source>
        <dbReference type="ARBA" id="ARBA00022989"/>
    </source>
</evidence>
<dbReference type="PANTHER" id="PTHR45453:SF2">
    <property type="entry name" value="HISTIDINE KINASE"/>
    <property type="match status" value="1"/>
</dbReference>
<reference evidence="14 15" key="1">
    <citation type="submission" date="2017-09" db="EMBL/GenBank/DDBJ databases">
        <title>Bacterial strain isolated from the female urinary microbiota.</title>
        <authorList>
            <person name="Thomas-White K."/>
            <person name="Kumar N."/>
            <person name="Forster S."/>
            <person name="Putonti C."/>
            <person name="Lawley T."/>
            <person name="Wolfe A.J."/>
        </authorList>
    </citation>
    <scope>NUCLEOTIDE SEQUENCE [LARGE SCALE GENOMIC DNA]</scope>
    <source>
        <strain evidence="14 15">UMB0204</strain>
    </source>
</reference>
<proteinExistence type="predicted"/>
<evidence type="ECO:0000256" key="12">
    <source>
        <dbReference type="SAM" id="Phobius"/>
    </source>
</evidence>
<dbReference type="InterPro" id="IPR003594">
    <property type="entry name" value="HATPase_dom"/>
</dbReference>
<evidence type="ECO:0000256" key="2">
    <source>
        <dbReference type="ARBA" id="ARBA00004651"/>
    </source>
</evidence>
<dbReference type="SMART" id="SM00388">
    <property type="entry name" value="HisKA"/>
    <property type="match status" value="1"/>
</dbReference>
<organism evidence="14 15">
    <name type="scientific">Anaerococcus hydrogenalis</name>
    <dbReference type="NCBI Taxonomy" id="33029"/>
    <lineage>
        <taxon>Bacteria</taxon>
        <taxon>Bacillati</taxon>
        <taxon>Bacillota</taxon>
        <taxon>Tissierellia</taxon>
        <taxon>Tissierellales</taxon>
        <taxon>Peptoniphilaceae</taxon>
        <taxon>Anaerococcus</taxon>
    </lineage>
</organism>
<dbReference type="EMBL" id="PNHP01000003">
    <property type="protein sequence ID" value="PMC81564.1"/>
    <property type="molecule type" value="Genomic_DNA"/>
</dbReference>
<evidence type="ECO:0000256" key="1">
    <source>
        <dbReference type="ARBA" id="ARBA00000085"/>
    </source>
</evidence>
<protein>
    <recommendedName>
        <fullName evidence="3">histidine kinase</fullName>
        <ecNumber evidence="3">2.7.13.3</ecNumber>
    </recommendedName>
</protein>
<evidence type="ECO:0000256" key="7">
    <source>
        <dbReference type="ARBA" id="ARBA00022692"/>
    </source>
</evidence>
<keyword evidence="4" id="KW-1003">Cell membrane</keyword>
<gene>
    <name evidence="14" type="ORF">CJ192_05915</name>
</gene>
<evidence type="ECO:0000313" key="14">
    <source>
        <dbReference type="EMBL" id="PMC81564.1"/>
    </source>
</evidence>
<keyword evidence="10" id="KW-0902">Two-component regulatory system</keyword>
<keyword evidence="6" id="KW-0808">Transferase</keyword>
<dbReference type="InterPro" id="IPR050351">
    <property type="entry name" value="BphY/WalK/GraS-like"/>
</dbReference>
<feature type="domain" description="Histidine kinase" evidence="13">
    <location>
        <begin position="113"/>
        <end position="310"/>
    </location>
</feature>
<feature type="transmembrane region" description="Helical" evidence="12">
    <location>
        <begin position="38"/>
        <end position="59"/>
    </location>
</feature>
<dbReference type="Gene3D" id="3.30.565.10">
    <property type="entry name" value="Histidine kinase-like ATPase, C-terminal domain"/>
    <property type="match status" value="1"/>
</dbReference>
<dbReference type="AlphaFoldDB" id="A0A2N6UJ28"/>
<dbReference type="Pfam" id="PF02518">
    <property type="entry name" value="HATPase_c"/>
    <property type="match status" value="1"/>
</dbReference>
<evidence type="ECO:0000256" key="8">
    <source>
        <dbReference type="ARBA" id="ARBA00022777"/>
    </source>
</evidence>
<dbReference type="EC" id="2.7.13.3" evidence="3"/>
<keyword evidence="11 12" id="KW-0472">Membrane</keyword>
<dbReference type="PROSITE" id="PS50109">
    <property type="entry name" value="HIS_KIN"/>
    <property type="match status" value="1"/>
</dbReference>
<dbReference type="PRINTS" id="PR00344">
    <property type="entry name" value="BCTRLSENSOR"/>
</dbReference>
<dbReference type="GO" id="GO:0016036">
    <property type="term" value="P:cellular response to phosphate starvation"/>
    <property type="evidence" value="ECO:0007669"/>
    <property type="project" value="TreeGrafter"/>
</dbReference>
<evidence type="ECO:0000256" key="6">
    <source>
        <dbReference type="ARBA" id="ARBA00022679"/>
    </source>
</evidence>
<comment type="caution">
    <text evidence="14">The sequence shown here is derived from an EMBL/GenBank/DDBJ whole genome shotgun (WGS) entry which is preliminary data.</text>
</comment>
<dbReference type="GO" id="GO:0004721">
    <property type="term" value="F:phosphoprotein phosphatase activity"/>
    <property type="evidence" value="ECO:0007669"/>
    <property type="project" value="TreeGrafter"/>
</dbReference>